<sequence>MAFAFYTSVCLALFVFENGALGKGKIRKFPENFEFGASTAAYQIEGGWDEDGKGLSIWDIATHTEPSYIQDGKTGDVATDSYHLYKRDVEIIKELKLDFYRFSVSWPRILPNGFANKINQPGIDYYNNLINELISNNIKPFVTIYHWDLPQNLQNLGGWTNPAIIDWFGDYAKVLFEKFGDRVKHWITINGAKHICFEGYGSDLKAPFLNMTGIAEYMCTKNVLLSHAKVYHLYDEHYRSLQNGSIGISVYCTWFEPASETLDDYLAAEDSKMFDWGQYMHPIFSKLGDFPKEVKRNVALKSAEQGYPRSRLPELSDDEVTHIQGSADFLGINTYTSRLAYRDASLDGLYAVPSFGDDVGAVFVKDPSWTLSQSNWLAEVPRGLYKLLKEVKRLYDNPSVYITGNGWSTAGGLLDDDRVNYIRSYLNALLDAVNEGSNVKGYSVWSLMDNFEWTHGYTEKFGLYEVDFTSPVKTRTPRKSAFIYKEMIRTKTLDPDYEPENFVEVEEKKIKID</sequence>
<evidence type="ECO:0000313" key="8">
    <source>
        <dbReference type="EMBL" id="KAG6459399.1"/>
    </source>
</evidence>
<dbReference type="EMBL" id="JH668621">
    <property type="protein sequence ID" value="KAG6459399.1"/>
    <property type="molecule type" value="Genomic_DNA"/>
</dbReference>
<gene>
    <name evidence="8" type="ORF">O3G_MSEX011361</name>
</gene>
<comment type="caution">
    <text evidence="8">The sequence shown here is derived from an EMBL/GenBank/DDBJ whole genome shotgun (WGS) entry which is preliminary data.</text>
</comment>
<dbReference type="Proteomes" id="UP000791440">
    <property type="component" value="Unassembled WGS sequence"/>
</dbReference>
<feature type="chain" id="PRO_5037847317" description="Myrosinase 1-like" evidence="7">
    <location>
        <begin position="23"/>
        <end position="513"/>
    </location>
</feature>
<keyword evidence="3" id="KW-0378">Hydrolase</keyword>
<evidence type="ECO:0000256" key="6">
    <source>
        <dbReference type="RuleBase" id="RU003690"/>
    </source>
</evidence>
<dbReference type="SUPFAM" id="SSF51445">
    <property type="entry name" value="(Trans)glycosidases"/>
    <property type="match status" value="1"/>
</dbReference>
<organism evidence="8 9">
    <name type="scientific">Manduca sexta</name>
    <name type="common">Tobacco hawkmoth</name>
    <name type="synonym">Tobacco hornworm</name>
    <dbReference type="NCBI Taxonomy" id="7130"/>
    <lineage>
        <taxon>Eukaryota</taxon>
        <taxon>Metazoa</taxon>
        <taxon>Ecdysozoa</taxon>
        <taxon>Arthropoda</taxon>
        <taxon>Hexapoda</taxon>
        <taxon>Insecta</taxon>
        <taxon>Pterygota</taxon>
        <taxon>Neoptera</taxon>
        <taxon>Endopterygota</taxon>
        <taxon>Lepidoptera</taxon>
        <taxon>Glossata</taxon>
        <taxon>Ditrysia</taxon>
        <taxon>Bombycoidea</taxon>
        <taxon>Sphingidae</taxon>
        <taxon>Sphinginae</taxon>
        <taxon>Sphingini</taxon>
        <taxon>Manduca</taxon>
    </lineage>
</organism>
<evidence type="ECO:0000256" key="5">
    <source>
        <dbReference type="ARBA" id="ARBA00023295"/>
    </source>
</evidence>
<dbReference type="AlphaFoldDB" id="A0A921ZLI0"/>
<evidence type="ECO:0000256" key="7">
    <source>
        <dbReference type="SAM" id="SignalP"/>
    </source>
</evidence>
<name>A0A921ZLI0_MANSE</name>
<dbReference type="GO" id="GO:0005975">
    <property type="term" value="P:carbohydrate metabolic process"/>
    <property type="evidence" value="ECO:0007669"/>
    <property type="project" value="InterPro"/>
</dbReference>
<evidence type="ECO:0000256" key="4">
    <source>
        <dbReference type="ARBA" id="ARBA00023180"/>
    </source>
</evidence>
<dbReference type="GO" id="GO:0008422">
    <property type="term" value="F:beta-glucosidase activity"/>
    <property type="evidence" value="ECO:0007669"/>
    <property type="project" value="TreeGrafter"/>
</dbReference>
<evidence type="ECO:0000256" key="2">
    <source>
        <dbReference type="ARBA" id="ARBA00011738"/>
    </source>
</evidence>
<dbReference type="PANTHER" id="PTHR10353">
    <property type="entry name" value="GLYCOSYL HYDROLASE"/>
    <property type="match status" value="1"/>
</dbReference>
<reference evidence="8" key="2">
    <citation type="submission" date="2020-12" db="EMBL/GenBank/DDBJ databases">
        <authorList>
            <person name="Kanost M."/>
        </authorList>
    </citation>
    <scope>NUCLEOTIDE SEQUENCE</scope>
</reference>
<dbReference type="PROSITE" id="PS00653">
    <property type="entry name" value="GLYCOSYL_HYDROL_F1_2"/>
    <property type="match status" value="1"/>
</dbReference>
<protein>
    <recommendedName>
        <fullName evidence="10">Myrosinase 1-like</fullName>
    </recommendedName>
</protein>
<evidence type="ECO:0008006" key="10">
    <source>
        <dbReference type="Google" id="ProtNLM"/>
    </source>
</evidence>
<dbReference type="InterPro" id="IPR017853">
    <property type="entry name" value="GH"/>
</dbReference>
<dbReference type="InterPro" id="IPR001360">
    <property type="entry name" value="Glyco_hydro_1"/>
</dbReference>
<keyword evidence="9" id="KW-1185">Reference proteome</keyword>
<evidence type="ECO:0000256" key="3">
    <source>
        <dbReference type="ARBA" id="ARBA00022801"/>
    </source>
</evidence>
<keyword evidence="7" id="KW-0732">Signal</keyword>
<feature type="signal peptide" evidence="7">
    <location>
        <begin position="1"/>
        <end position="22"/>
    </location>
</feature>
<dbReference type="PRINTS" id="PR00131">
    <property type="entry name" value="GLHYDRLASE1"/>
</dbReference>
<proteinExistence type="inferred from homology"/>
<accession>A0A921ZLI0</accession>
<evidence type="ECO:0000256" key="1">
    <source>
        <dbReference type="ARBA" id="ARBA00010838"/>
    </source>
</evidence>
<comment type="subunit">
    <text evidence="2">Homodimer.</text>
</comment>
<evidence type="ECO:0000313" key="9">
    <source>
        <dbReference type="Proteomes" id="UP000791440"/>
    </source>
</evidence>
<dbReference type="FunFam" id="3.20.20.80:FF:000013">
    <property type="entry name" value="lactase-phlorizin hydrolase"/>
    <property type="match status" value="1"/>
</dbReference>
<dbReference type="PANTHER" id="PTHR10353:SF36">
    <property type="entry name" value="LP05116P"/>
    <property type="match status" value="1"/>
</dbReference>
<reference evidence="8" key="1">
    <citation type="journal article" date="2016" name="Insect Biochem. Mol. Biol.">
        <title>Multifaceted biological insights from a draft genome sequence of the tobacco hornworm moth, Manduca sexta.</title>
        <authorList>
            <person name="Kanost M.R."/>
            <person name="Arrese E.L."/>
            <person name="Cao X."/>
            <person name="Chen Y.R."/>
            <person name="Chellapilla S."/>
            <person name="Goldsmith M.R."/>
            <person name="Grosse-Wilde E."/>
            <person name="Heckel D.G."/>
            <person name="Herndon N."/>
            <person name="Jiang H."/>
            <person name="Papanicolaou A."/>
            <person name="Qu J."/>
            <person name="Soulages J.L."/>
            <person name="Vogel H."/>
            <person name="Walters J."/>
            <person name="Waterhouse R.M."/>
            <person name="Ahn S.J."/>
            <person name="Almeida F.C."/>
            <person name="An C."/>
            <person name="Aqrawi P."/>
            <person name="Bretschneider A."/>
            <person name="Bryant W.B."/>
            <person name="Bucks S."/>
            <person name="Chao H."/>
            <person name="Chevignon G."/>
            <person name="Christen J.M."/>
            <person name="Clarke D.F."/>
            <person name="Dittmer N.T."/>
            <person name="Ferguson L.C.F."/>
            <person name="Garavelou S."/>
            <person name="Gordon K.H.J."/>
            <person name="Gunaratna R.T."/>
            <person name="Han Y."/>
            <person name="Hauser F."/>
            <person name="He Y."/>
            <person name="Heidel-Fischer H."/>
            <person name="Hirsh A."/>
            <person name="Hu Y."/>
            <person name="Jiang H."/>
            <person name="Kalra D."/>
            <person name="Klinner C."/>
            <person name="Konig C."/>
            <person name="Kovar C."/>
            <person name="Kroll A.R."/>
            <person name="Kuwar S.S."/>
            <person name="Lee S.L."/>
            <person name="Lehman R."/>
            <person name="Li K."/>
            <person name="Li Z."/>
            <person name="Liang H."/>
            <person name="Lovelace S."/>
            <person name="Lu Z."/>
            <person name="Mansfield J.H."/>
            <person name="McCulloch K.J."/>
            <person name="Mathew T."/>
            <person name="Morton B."/>
            <person name="Muzny D.M."/>
            <person name="Neunemann D."/>
            <person name="Ongeri F."/>
            <person name="Pauchet Y."/>
            <person name="Pu L.L."/>
            <person name="Pyrousis I."/>
            <person name="Rao X.J."/>
            <person name="Redding A."/>
            <person name="Roesel C."/>
            <person name="Sanchez-Gracia A."/>
            <person name="Schaack S."/>
            <person name="Shukla A."/>
            <person name="Tetreau G."/>
            <person name="Wang Y."/>
            <person name="Xiong G.H."/>
            <person name="Traut W."/>
            <person name="Walsh T.K."/>
            <person name="Worley K.C."/>
            <person name="Wu D."/>
            <person name="Wu W."/>
            <person name="Wu Y.Q."/>
            <person name="Zhang X."/>
            <person name="Zou Z."/>
            <person name="Zucker H."/>
            <person name="Briscoe A.D."/>
            <person name="Burmester T."/>
            <person name="Clem R.J."/>
            <person name="Feyereisen R."/>
            <person name="Grimmelikhuijzen C.J.P."/>
            <person name="Hamodrakas S.J."/>
            <person name="Hansson B.S."/>
            <person name="Huguet E."/>
            <person name="Jermiin L.S."/>
            <person name="Lan Q."/>
            <person name="Lehman H.K."/>
            <person name="Lorenzen M."/>
            <person name="Merzendorfer H."/>
            <person name="Michalopoulos I."/>
            <person name="Morton D.B."/>
            <person name="Muthukrishnan S."/>
            <person name="Oakeshott J.G."/>
            <person name="Palmer W."/>
            <person name="Park Y."/>
            <person name="Passarelli A.L."/>
            <person name="Rozas J."/>
            <person name="Schwartz L.M."/>
            <person name="Smith W."/>
            <person name="Southgate A."/>
            <person name="Vilcinskas A."/>
            <person name="Vogt R."/>
            <person name="Wang P."/>
            <person name="Werren J."/>
            <person name="Yu X.Q."/>
            <person name="Zhou J.J."/>
            <person name="Brown S.J."/>
            <person name="Scherer S.E."/>
            <person name="Richards S."/>
            <person name="Blissard G.W."/>
        </authorList>
    </citation>
    <scope>NUCLEOTIDE SEQUENCE</scope>
</reference>
<dbReference type="InterPro" id="IPR033132">
    <property type="entry name" value="GH_1_N_CS"/>
</dbReference>
<dbReference type="Pfam" id="PF00232">
    <property type="entry name" value="Glyco_hydro_1"/>
    <property type="match status" value="1"/>
</dbReference>
<keyword evidence="5" id="KW-0326">Glycosidase</keyword>
<keyword evidence="4" id="KW-0325">Glycoprotein</keyword>
<comment type="similarity">
    <text evidence="1 6">Belongs to the glycosyl hydrolase 1 family.</text>
</comment>
<dbReference type="Gene3D" id="3.20.20.80">
    <property type="entry name" value="Glycosidases"/>
    <property type="match status" value="1"/>
</dbReference>